<feature type="transmembrane region" description="Helical" evidence="1">
    <location>
        <begin position="12"/>
        <end position="31"/>
    </location>
</feature>
<dbReference type="PANTHER" id="PTHR46952:SF6">
    <property type="entry name" value="7TM GPCR SERPENTINE RECEPTOR CLASS X (SRX) DOMAIN-CONTAINING PROTEIN"/>
    <property type="match status" value="1"/>
</dbReference>
<evidence type="ECO:0000313" key="3">
    <source>
        <dbReference type="Proteomes" id="UP000095282"/>
    </source>
</evidence>
<dbReference type="eggNOG" id="ENOG502TH1H">
    <property type="taxonomic scope" value="Eukaryota"/>
</dbReference>
<keyword evidence="3" id="KW-1185">Reference proteome</keyword>
<keyword evidence="1" id="KW-0472">Membrane</keyword>
<dbReference type="Proteomes" id="UP000095282">
    <property type="component" value="Unplaced"/>
</dbReference>
<feature type="transmembrane region" description="Helical" evidence="1">
    <location>
        <begin position="126"/>
        <end position="155"/>
    </location>
</feature>
<organism evidence="3 4">
    <name type="scientific">Caenorhabditis tropicalis</name>
    <dbReference type="NCBI Taxonomy" id="1561998"/>
    <lineage>
        <taxon>Eukaryota</taxon>
        <taxon>Metazoa</taxon>
        <taxon>Ecdysozoa</taxon>
        <taxon>Nematoda</taxon>
        <taxon>Chromadorea</taxon>
        <taxon>Rhabditida</taxon>
        <taxon>Rhabditina</taxon>
        <taxon>Rhabditomorpha</taxon>
        <taxon>Rhabditoidea</taxon>
        <taxon>Rhabditidae</taxon>
        <taxon>Peloderinae</taxon>
        <taxon>Caenorhabditis</taxon>
    </lineage>
</organism>
<feature type="transmembrane region" description="Helical" evidence="1">
    <location>
        <begin position="43"/>
        <end position="69"/>
    </location>
</feature>
<feature type="transmembrane region" description="Helical" evidence="1">
    <location>
        <begin position="81"/>
        <end position="102"/>
    </location>
</feature>
<protein>
    <submittedName>
        <fullName evidence="4">7TM_GPCR_Srx domain-containing protein</fullName>
    </submittedName>
</protein>
<reference evidence="4" key="1">
    <citation type="submission" date="2016-11" db="UniProtKB">
        <authorList>
            <consortium name="WormBaseParasite"/>
        </authorList>
    </citation>
    <scope>IDENTIFICATION</scope>
</reference>
<dbReference type="STRING" id="1561998.A0A1I7V3B7"/>
<sequence>MLCASKSLTNLLASLAYFFYIGPANLLYTRIGPLSLDIVVHNLFMYGVMIQGPTTQLMTTVNRILVVWLSPTNPSPLASRLMTVTILLLWIFFFWTSTLLGLSDSCNVPFAFGHTDWFWSPCSDRLLWIMIYIIFVMAAATSILNLGITVKLIWLSHSQSMSSNALRARRKKYIRFFLQTCIQDWILAVDVVNNIGTTKYCSSQTCIMLISQGVDVIVYTVDGFVLYWFNCRTRKVGVVKQPKRPSEGSTVLV</sequence>
<dbReference type="WBParaSite" id="Csp11.Scaffold630.g21964.t1">
    <property type="protein sequence ID" value="Csp11.Scaffold630.g21964.t1"/>
    <property type="gene ID" value="Csp11.Scaffold630.g21964"/>
</dbReference>
<name>A0A1I7V3B7_9PELO</name>
<feature type="transmembrane region" description="Helical" evidence="1">
    <location>
        <begin position="207"/>
        <end position="229"/>
    </location>
</feature>
<keyword evidence="1" id="KW-0812">Transmembrane</keyword>
<dbReference type="InterPro" id="IPR019430">
    <property type="entry name" value="7TM_GPCR_serpentine_rcpt_Srx"/>
</dbReference>
<dbReference type="Pfam" id="PF10328">
    <property type="entry name" value="7TM_GPCR_Srx"/>
    <property type="match status" value="1"/>
</dbReference>
<evidence type="ECO:0000313" key="4">
    <source>
        <dbReference type="WBParaSite" id="Csp11.Scaffold630.g21964.t1"/>
    </source>
</evidence>
<evidence type="ECO:0000256" key="1">
    <source>
        <dbReference type="SAM" id="Phobius"/>
    </source>
</evidence>
<keyword evidence="1" id="KW-1133">Transmembrane helix</keyword>
<dbReference type="AlphaFoldDB" id="A0A1I7V3B7"/>
<accession>A0A1I7V3B7</accession>
<evidence type="ECO:0000259" key="2">
    <source>
        <dbReference type="Pfam" id="PF10328"/>
    </source>
</evidence>
<proteinExistence type="predicted"/>
<feature type="transmembrane region" description="Helical" evidence="1">
    <location>
        <begin position="176"/>
        <end position="195"/>
    </location>
</feature>
<feature type="domain" description="7TM GPCR serpentine receptor class x (Srx)" evidence="2">
    <location>
        <begin position="1"/>
        <end position="230"/>
    </location>
</feature>
<dbReference type="PANTHER" id="PTHR46952">
    <property type="entry name" value="SERPENTINE RECEPTOR, CLASS X-RELATED"/>
    <property type="match status" value="1"/>
</dbReference>